<dbReference type="PATRIC" id="fig|280505.15.peg.1578"/>
<dbReference type="AlphaFoldDB" id="A0A0S2IQG9"/>
<proteinExistence type="predicted"/>
<accession>A0A0S2IQG9</accession>
<name>A0A0S2IQG9_LEPBO</name>
<sequence length="42" mass="4734">MWELLKGTVSMEIPSFCEKFAMIFLPKFLGQVLKRGGNSVTV</sequence>
<protein>
    <submittedName>
        <fullName evidence="1">Uncharacterized protein</fullName>
    </submittedName>
</protein>
<gene>
    <name evidence="1" type="ORF">LBBP_01615</name>
</gene>
<dbReference type="EMBL" id="CP012029">
    <property type="protein sequence ID" value="ALO25904.1"/>
    <property type="molecule type" value="Genomic_DNA"/>
</dbReference>
<organism evidence="1">
    <name type="scientific">Leptospira borgpetersenii serovar Ballum</name>
    <dbReference type="NCBI Taxonomy" id="280505"/>
    <lineage>
        <taxon>Bacteria</taxon>
        <taxon>Pseudomonadati</taxon>
        <taxon>Spirochaetota</taxon>
        <taxon>Spirochaetia</taxon>
        <taxon>Leptospirales</taxon>
        <taxon>Leptospiraceae</taxon>
        <taxon>Leptospira</taxon>
    </lineage>
</organism>
<evidence type="ECO:0000313" key="1">
    <source>
        <dbReference type="EMBL" id="ALO25904.1"/>
    </source>
</evidence>
<dbReference type="Proteomes" id="UP000058857">
    <property type="component" value="Chromosome 1"/>
</dbReference>
<reference evidence="1 2" key="1">
    <citation type="journal article" date="2015" name="PLoS Negl. Trop. Dis.">
        <title>Distribution of Plasmids in Distinct Leptospira Pathogenic Species.</title>
        <authorList>
            <person name="Wang Y."/>
            <person name="Zhuang X."/>
            <person name="Zhong Y."/>
            <person name="Zhang C."/>
            <person name="Zhang Y."/>
            <person name="Zeng L."/>
            <person name="Zhu Y."/>
            <person name="He P."/>
            <person name="Dong K."/>
            <person name="Pal U."/>
            <person name="Guo X."/>
            <person name="Qin J."/>
        </authorList>
    </citation>
    <scope>NUCLEOTIDE SEQUENCE [LARGE SCALE GENOMIC DNA]</scope>
    <source>
        <strain evidence="1 2">56604</strain>
    </source>
</reference>
<evidence type="ECO:0000313" key="2">
    <source>
        <dbReference type="Proteomes" id="UP000058857"/>
    </source>
</evidence>